<dbReference type="GO" id="GO:0003861">
    <property type="term" value="F:3-isopropylmalate dehydratase activity"/>
    <property type="evidence" value="ECO:0007669"/>
    <property type="project" value="UniProtKB-EC"/>
</dbReference>
<keyword evidence="2" id="KW-0411">Iron-sulfur</keyword>
<gene>
    <name evidence="6" type="ORF">G6F50_015685</name>
</gene>
<keyword evidence="2" id="KW-0479">Metal-binding</keyword>
<comment type="pathway">
    <text evidence="4">Amino-acid biosynthesis.</text>
</comment>
<evidence type="ECO:0000256" key="4">
    <source>
        <dbReference type="ARBA" id="ARBA00029440"/>
    </source>
</evidence>
<comment type="caution">
    <text evidence="6">The sequence shown here is derived from an EMBL/GenBank/DDBJ whole genome shotgun (WGS) entry which is preliminary data.</text>
</comment>
<keyword evidence="3" id="KW-0408">Iron</keyword>
<accession>A0A9P7C3C4</accession>
<protein>
    <recommendedName>
        <fullName evidence="5">Alpha/beta-hydrolase catalytic domain-containing protein</fullName>
    </recommendedName>
</protein>
<dbReference type="InterPro" id="IPR015931">
    <property type="entry name" value="Acnase/IPM_dHydase_lsu_aba_1/3"/>
</dbReference>
<dbReference type="InterPro" id="IPR036008">
    <property type="entry name" value="Aconitase_4Fe-4S_dom"/>
</dbReference>
<evidence type="ECO:0000313" key="7">
    <source>
        <dbReference type="Proteomes" id="UP000740926"/>
    </source>
</evidence>
<sequence length="170" mass="18100">MTLCNMTVEAGARAALIAPDAVPDAYVTAHAQQLRGETLAAARAYWSTLRSDDDAAFHVEHAFDAADIAPFVTWGTSPDQAMPVTGRVPDPQAEPDTRARLALEELKRVGAFKRSALVVVTPTGTGWIDPAAMDAVEYLLHGDVASVAIQYSYLSSPLSLLAQPDCICMA</sequence>
<dbReference type="PANTHER" id="PTHR43822">
    <property type="entry name" value="HOMOACONITASE, MITOCHONDRIAL-RELATED"/>
    <property type="match status" value="1"/>
</dbReference>
<dbReference type="GO" id="GO:0046872">
    <property type="term" value="F:metal ion binding"/>
    <property type="evidence" value="ECO:0007669"/>
    <property type="project" value="UniProtKB-KW"/>
</dbReference>
<dbReference type="InterPro" id="IPR027787">
    <property type="entry name" value="Alpha/beta-hydrolase_catalytic"/>
</dbReference>
<proteinExistence type="predicted"/>
<dbReference type="PANTHER" id="PTHR43822:SF9">
    <property type="entry name" value="3-ISOPROPYLMALATE DEHYDRATASE"/>
    <property type="match status" value="1"/>
</dbReference>
<dbReference type="GO" id="GO:0051539">
    <property type="term" value="F:4 iron, 4 sulfur cluster binding"/>
    <property type="evidence" value="ECO:0007669"/>
    <property type="project" value="UniProtKB-KW"/>
</dbReference>
<dbReference type="GO" id="GO:0009098">
    <property type="term" value="P:L-leucine biosynthetic process"/>
    <property type="evidence" value="ECO:0007669"/>
    <property type="project" value="UniProtKB-KW"/>
</dbReference>
<name>A0A9P7C3C4_9FUNG</name>
<evidence type="ECO:0000256" key="2">
    <source>
        <dbReference type="ARBA" id="ARBA00022485"/>
    </source>
</evidence>
<evidence type="ECO:0000259" key="5">
    <source>
        <dbReference type="Pfam" id="PF10081"/>
    </source>
</evidence>
<keyword evidence="7" id="KW-1185">Reference proteome</keyword>
<feature type="domain" description="Alpha/beta-hydrolase catalytic" evidence="5">
    <location>
        <begin position="93"/>
        <end position="165"/>
    </location>
</feature>
<dbReference type="Gene3D" id="3.30.499.10">
    <property type="entry name" value="Aconitase, domain 3"/>
    <property type="match status" value="1"/>
</dbReference>
<dbReference type="EMBL" id="JAANIU010008943">
    <property type="protein sequence ID" value="KAG1533994.1"/>
    <property type="molecule type" value="Genomic_DNA"/>
</dbReference>
<dbReference type="Proteomes" id="UP000740926">
    <property type="component" value="Unassembled WGS sequence"/>
</dbReference>
<evidence type="ECO:0000256" key="1">
    <source>
        <dbReference type="ARBA" id="ARBA00001966"/>
    </source>
</evidence>
<dbReference type="InterPro" id="IPR050067">
    <property type="entry name" value="IPM_dehydratase_rel_enz"/>
</dbReference>
<evidence type="ECO:0000256" key="3">
    <source>
        <dbReference type="ARBA" id="ARBA00023004"/>
    </source>
</evidence>
<organism evidence="6 7">
    <name type="scientific">Rhizopus delemar</name>
    <dbReference type="NCBI Taxonomy" id="936053"/>
    <lineage>
        <taxon>Eukaryota</taxon>
        <taxon>Fungi</taxon>
        <taxon>Fungi incertae sedis</taxon>
        <taxon>Mucoromycota</taxon>
        <taxon>Mucoromycotina</taxon>
        <taxon>Mucoromycetes</taxon>
        <taxon>Mucorales</taxon>
        <taxon>Mucorineae</taxon>
        <taxon>Rhizopodaceae</taxon>
        <taxon>Rhizopus</taxon>
    </lineage>
</organism>
<dbReference type="SUPFAM" id="SSF53732">
    <property type="entry name" value="Aconitase iron-sulfur domain"/>
    <property type="match status" value="1"/>
</dbReference>
<evidence type="ECO:0000313" key="6">
    <source>
        <dbReference type="EMBL" id="KAG1533994.1"/>
    </source>
</evidence>
<keyword evidence="2" id="KW-0004">4Fe-4S</keyword>
<dbReference type="Pfam" id="PF10081">
    <property type="entry name" value="Abhydrolase_9"/>
    <property type="match status" value="1"/>
</dbReference>
<dbReference type="AlphaFoldDB" id="A0A9P7C3C4"/>
<reference evidence="6 7" key="1">
    <citation type="journal article" date="2020" name="Microb. Genom.">
        <title>Genetic diversity of clinical and environmental Mucorales isolates obtained from an investigation of mucormycosis cases among solid organ transplant recipients.</title>
        <authorList>
            <person name="Nguyen M.H."/>
            <person name="Kaul D."/>
            <person name="Muto C."/>
            <person name="Cheng S.J."/>
            <person name="Richter R.A."/>
            <person name="Bruno V.M."/>
            <person name="Liu G."/>
            <person name="Beyhan S."/>
            <person name="Sundermann A.J."/>
            <person name="Mounaud S."/>
            <person name="Pasculle A.W."/>
            <person name="Nierman W.C."/>
            <person name="Driscoll E."/>
            <person name="Cumbie R."/>
            <person name="Clancy C.J."/>
            <person name="Dupont C.L."/>
        </authorList>
    </citation>
    <scope>NUCLEOTIDE SEQUENCE [LARGE SCALE GENOMIC DNA]</scope>
    <source>
        <strain evidence="6 7">GL24</strain>
    </source>
</reference>
<comment type="cofactor">
    <cofactor evidence="1">
        <name>[4Fe-4S] cluster</name>
        <dbReference type="ChEBI" id="CHEBI:49883"/>
    </cofactor>
</comment>